<comment type="caution">
    <text evidence="3">The sequence shown here is derived from an EMBL/GenBank/DDBJ whole genome shotgun (WGS) entry which is preliminary data.</text>
</comment>
<organism evidence="3 4">
    <name type="scientific">Coccomyxa viridis</name>
    <dbReference type="NCBI Taxonomy" id="1274662"/>
    <lineage>
        <taxon>Eukaryota</taxon>
        <taxon>Viridiplantae</taxon>
        <taxon>Chlorophyta</taxon>
        <taxon>core chlorophytes</taxon>
        <taxon>Trebouxiophyceae</taxon>
        <taxon>Trebouxiophyceae incertae sedis</taxon>
        <taxon>Coccomyxaceae</taxon>
        <taxon>Coccomyxa</taxon>
    </lineage>
</organism>
<evidence type="ECO:0000256" key="1">
    <source>
        <dbReference type="ARBA" id="ARBA00023254"/>
    </source>
</evidence>
<reference evidence="3 4" key="1">
    <citation type="submission" date="2024-06" db="EMBL/GenBank/DDBJ databases">
        <authorList>
            <person name="Kraege A."/>
            <person name="Thomma B."/>
        </authorList>
    </citation>
    <scope>NUCLEOTIDE SEQUENCE [LARGE SCALE GENOMIC DNA]</scope>
</reference>
<dbReference type="PANTHER" id="PTHR40375:SF2">
    <property type="entry name" value="SPORULATION-SPECIFIC PROTEIN 22"/>
    <property type="match status" value="1"/>
</dbReference>
<keyword evidence="1" id="KW-0469">Meiosis</keyword>
<sequence>MAATKAPEYHPMQHTSDLLEHMEDDKPSTNGHSTKLAIYHEMGATHAKAGEHEAAEAAYSKAQMQCTRLIKDLQRTNVPGAAHISTLASCLKFTLGRLSNAWKLHQPALASKCISQAMEVLKQASLPFQQRLHMRRQDVLNGVKRRKKREGAKGIDAQSLMDYTHQLIIGHLELDKNDPGPETSQKEVTSLQAQVLRLLSQAYLLRGQAAHALACVQNLRKLQDSPDDAPGLCLTAIEALIQLDQLQEAHAKLVALVLHKDASAALCLTALSAAIQAPRCSPLRPAADMMLQRFAEDAAVPLSIVEALLETQEHQMISQERETLVLDIARNKEVLQLVKKADRDTRQQRKGMYMLLWDHAKQRFSSKDYKACEDFCTAALGYAEPDARADVARQLAKTKAAQLDIERAQKSPDTAADQDSSASKTISNESFALMQEEASQVLDRVRPLLNSDDASIDLNTVLDPELKRASHVMVQWHIWSMLWEEAIKVQGPSKRPGYDADIAVNLIHLVTALHEHVVEHAADDRKGQNKHMMYKELTTRFNEADNRLQIVGRRAFFRSGPEGAEAAEDSAMRAFMAGEGAETDAKELLTAATLYKTSASFLKFLPCTTPDHWEMLRTAYLRSISCMLGEYKKNPKSKACPHLAHTLREQALPALEAAIRLPMDPKELLNAKQAMFSLEFSLAMEEKRYGQLLPLMERAKAERLYEVHVLLQLAHQCLQKPPIPCKAAAKVAFSAALRLMLEQEPPPMVKMVKTMEEMYKISNNKQVVALLAVIGAYVRSMRTPSYPSDEISWLINETWSLGRKHAQAQRDAEAFPLMAAAISLMDLCDEFSDSKEMFEAEMEKVKEGGIGKTATAAI</sequence>
<accession>A0ABP1FQ64</accession>
<dbReference type="InterPro" id="IPR011990">
    <property type="entry name" value="TPR-like_helical_dom_sf"/>
</dbReference>
<dbReference type="Pfam" id="PF08631">
    <property type="entry name" value="SPO22"/>
    <property type="match status" value="1"/>
</dbReference>
<dbReference type="EMBL" id="CAXHTA020000003">
    <property type="protein sequence ID" value="CAL5220288.1"/>
    <property type="molecule type" value="Genomic_DNA"/>
</dbReference>
<dbReference type="Proteomes" id="UP001497392">
    <property type="component" value="Unassembled WGS sequence"/>
</dbReference>
<dbReference type="InterPro" id="IPR039057">
    <property type="entry name" value="Spo22/ZIP4"/>
</dbReference>
<gene>
    <name evidence="3" type="primary">g2273</name>
    <name evidence="3" type="ORF">VP750_LOCUS1947</name>
</gene>
<keyword evidence="4" id="KW-1185">Reference proteome</keyword>
<evidence type="ECO:0000313" key="4">
    <source>
        <dbReference type="Proteomes" id="UP001497392"/>
    </source>
</evidence>
<evidence type="ECO:0000313" key="3">
    <source>
        <dbReference type="EMBL" id="CAL5220288.1"/>
    </source>
</evidence>
<dbReference type="SUPFAM" id="SSF48452">
    <property type="entry name" value="TPR-like"/>
    <property type="match status" value="1"/>
</dbReference>
<name>A0ABP1FQ64_9CHLO</name>
<dbReference type="PANTHER" id="PTHR40375">
    <property type="entry name" value="SPORULATION-SPECIFIC PROTEIN 22"/>
    <property type="match status" value="1"/>
</dbReference>
<protein>
    <recommendedName>
        <fullName evidence="2">Protein ZIP4 homolog</fullName>
    </recommendedName>
</protein>
<evidence type="ECO:0000256" key="2">
    <source>
        <dbReference type="ARBA" id="ARBA00031845"/>
    </source>
</evidence>
<dbReference type="InterPro" id="IPR013940">
    <property type="entry name" value="Spo22/ZIP4/TEX11"/>
</dbReference>
<proteinExistence type="predicted"/>